<dbReference type="STRING" id="1408416.GCA_000702765_00979"/>
<feature type="binding site" evidence="11">
    <location>
        <begin position="5"/>
        <end position="6"/>
    </location>
    <ligand>
        <name>substrate</name>
    </ligand>
</feature>
<feature type="domain" description="FMN-dependent dehydrogenase" evidence="12">
    <location>
        <begin position="160"/>
        <end position="317"/>
    </location>
</feature>
<comment type="subcellular location">
    <subcellularLocation>
        <location evidence="11">Cytoplasm</location>
    </subcellularLocation>
</comment>
<comment type="subunit">
    <text evidence="10 11">Homooctamer. Dimer of tetramers.</text>
</comment>
<feature type="binding site" evidence="11">
    <location>
        <position position="149"/>
    </location>
    <ligand>
        <name>Mg(2+)</name>
        <dbReference type="ChEBI" id="CHEBI:18420"/>
    </ligand>
</feature>
<dbReference type="CDD" id="cd02811">
    <property type="entry name" value="IDI-2_FMN"/>
    <property type="match status" value="1"/>
</dbReference>
<evidence type="ECO:0000259" key="12">
    <source>
        <dbReference type="Pfam" id="PF01070"/>
    </source>
</evidence>
<dbReference type="GO" id="GO:0004452">
    <property type="term" value="F:isopentenyl-diphosphate delta-isomerase activity"/>
    <property type="evidence" value="ECO:0007669"/>
    <property type="project" value="UniProtKB-UniRule"/>
</dbReference>
<dbReference type="Proteomes" id="UP000290909">
    <property type="component" value="Chromosome"/>
</dbReference>
<dbReference type="GO" id="GO:0016491">
    <property type="term" value="F:oxidoreductase activity"/>
    <property type="evidence" value="ECO:0007669"/>
    <property type="project" value="InterPro"/>
</dbReference>
<dbReference type="GO" id="GO:0005737">
    <property type="term" value="C:cytoplasm"/>
    <property type="evidence" value="ECO:0007669"/>
    <property type="project" value="UniProtKB-SubCell"/>
</dbReference>
<dbReference type="GO" id="GO:0010181">
    <property type="term" value="F:FMN binding"/>
    <property type="evidence" value="ECO:0007669"/>
    <property type="project" value="UniProtKB-UniRule"/>
</dbReference>
<feature type="binding site" evidence="11">
    <location>
        <begin position="60"/>
        <end position="62"/>
    </location>
    <ligand>
        <name>FMN</name>
        <dbReference type="ChEBI" id="CHEBI:58210"/>
    </ligand>
</feature>
<evidence type="ECO:0000256" key="4">
    <source>
        <dbReference type="ARBA" id="ARBA00022643"/>
    </source>
</evidence>
<evidence type="ECO:0000256" key="7">
    <source>
        <dbReference type="ARBA" id="ARBA00022857"/>
    </source>
</evidence>
<organism evidence="13 14">
    <name type="scientific">Acholeplasma hippikon</name>
    <dbReference type="NCBI Taxonomy" id="264636"/>
    <lineage>
        <taxon>Bacteria</taxon>
        <taxon>Bacillati</taxon>
        <taxon>Mycoplasmatota</taxon>
        <taxon>Mollicutes</taxon>
        <taxon>Acholeplasmatales</taxon>
        <taxon>Acholeplasmataceae</taxon>
        <taxon>Acholeplasma</taxon>
    </lineage>
</organism>
<dbReference type="GO" id="GO:0070402">
    <property type="term" value="F:NADPH binding"/>
    <property type="evidence" value="ECO:0007669"/>
    <property type="project" value="UniProtKB-UniRule"/>
</dbReference>
<feature type="binding site" evidence="11">
    <location>
        <begin position="254"/>
        <end position="256"/>
    </location>
    <ligand>
        <name>FMN</name>
        <dbReference type="ChEBI" id="CHEBI:58210"/>
    </ligand>
</feature>
<sequence length="323" mass="36174">MSSSRKDDHIRLALLQKEKANRFDDIVLESTDLPDFGVNDVNLKSSYLGYEISYPIYINAMTGGSEKAHQINEFLSKLASHFNIPMVTGSQSIALKDSNFEDSFKVTRLNHKGILVGNINPNYQLEDAKRAITMIDANALSIHLNLVQELVMPEGDRDFTKWSENIKSIVNGLDKPVVVKQVGMGLSQKTINKLKTLGVKNIDVAGSGGTNFLEIETKRGKDDYSYLEDFSLDTADILIQLKNEKDLNIYASGGIRNPLDVIKSLVLGAKAVGMSKFFLNLYKLDYEEAVEIINKFIYDLKKIMVILGVKEIADLNKVKYKIK</sequence>
<evidence type="ECO:0000256" key="11">
    <source>
        <dbReference type="HAMAP-Rule" id="MF_00354"/>
    </source>
</evidence>
<dbReference type="PIRSF" id="PIRSF003314">
    <property type="entry name" value="IPP_isomerase"/>
    <property type="match status" value="1"/>
</dbReference>
<dbReference type="Gene3D" id="3.20.20.70">
    <property type="entry name" value="Aldolase class I"/>
    <property type="match status" value="1"/>
</dbReference>
<evidence type="ECO:0000256" key="8">
    <source>
        <dbReference type="ARBA" id="ARBA00023229"/>
    </source>
</evidence>
<keyword evidence="5 11" id="KW-0479">Metal-binding</keyword>
<dbReference type="Pfam" id="PF01070">
    <property type="entry name" value="FMN_dh"/>
    <property type="match status" value="1"/>
</dbReference>
<comment type="caution">
    <text evidence="11">Lacks conserved residue(s) required for the propagation of feature annotation.</text>
</comment>
<evidence type="ECO:0000256" key="5">
    <source>
        <dbReference type="ARBA" id="ARBA00022723"/>
    </source>
</evidence>
<feature type="binding site" evidence="11">
    <location>
        <position position="210"/>
    </location>
    <ligand>
        <name>FMN</name>
        <dbReference type="ChEBI" id="CHEBI:58210"/>
    </ligand>
</feature>
<comment type="cofactor">
    <cofactor evidence="11">
        <name>NADPH</name>
        <dbReference type="ChEBI" id="CHEBI:57783"/>
    </cofactor>
</comment>
<dbReference type="InterPro" id="IPR011179">
    <property type="entry name" value="IPdP_isomerase"/>
</dbReference>
<dbReference type="KEGG" id="ahk:NCTC10172_00501"/>
<comment type="similarity">
    <text evidence="11">Belongs to the IPP isomerase type 2 family.</text>
</comment>
<dbReference type="InterPro" id="IPR000262">
    <property type="entry name" value="FMN-dep_DH"/>
</dbReference>
<evidence type="ECO:0000256" key="3">
    <source>
        <dbReference type="ARBA" id="ARBA00022630"/>
    </source>
</evidence>
<dbReference type="RefSeq" id="WP_035369425.1">
    <property type="nucleotide sequence ID" value="NZ_LR215050.1"/>
</dbReference>
<feature type="binding site" evidence="11">
    <location>
        <position position="180"/>
    </location>
    <ligand>
        <name>FMN</name>
        <dbReference type="ChEBI" id="CHEBI:58210"/>
    </ligand>
</feature>
<accession>A0A449BJ83</accession>
<gene>
    <name evidence="11 13" type="primary">fni</name>
    <name evidence="13" type="ORF">NCTC10172_00501</name>
</gene>
<dbReference type="GO" id="GO:0008299">
    <property type="term" value="P:isoprenoid biosynthetic process"/>
    <property type="evidence" value="ECO:0007669"/>
    <property type="project" value="UniProtKB-UniRule"/>
</dbReference>
<dbReference type="PANTHER" id="PTHR43665">
    <property type="entry name" value="ISOPENTENYL-DIPHOSPHATE DELTA-ISOMERASE"/>
    <property type="match status" value="1"/>
</dbReference>
<dbReference type="EMBL" id="LR215050">
    <property type="protein sequence ID" value="VEU82490.1"/>
    <property type="molecule type" value="Genomic_DNA"/>
</dbReference>
<dbReference type="HAMAP" id="MF_00354">
    <property type="entry name" value="Idi_2"/>
    <property type="match status" value="1"/>
</dbReference>
<proteinExistence type="inferred from homology"/>
<feature type="binding site" evidence="11">
    <location>
        <position position="118"/>
    </location>
    <ligand>
        <name>FMN</name>
        <dbReference type="ChEBI" id="CHEBI:58210"/>
    </ligand>
</feature>
<evidence type="ECO:0000256" key="10">
    <source>
        <dbReference type="ARBA" id="ARBA00025810"/>
    </source>
</evidence>
<comment type="cofactor">
    <cofactor evidence="1 11">
        <name>FMN</name>
        <dbReference type="ChEBI" id="CHEBI:58210"/>
    </cofactor>
</comment>
<keyword evidence="9 11" id="KW-0413">Isomerase</keyword>
<reference evidence="13 14" key="1">
    <citation type="submission" date="2019-01" db="EMBL/GenBank/DDBJ databases">
        <authorList>
            <consortium name="Pathogen Informatics"/>
        </authorList>
    </citation>
    <scope>NUCLEOTIDE SEQUENCE [LARGE SCALE GENOMIC DNA]</scope>
    <source>
        <strain evidence="13 14">NCTC10172</strain>
    </source>
</reference>
<evidence type="ECO:0000313" key="14">
    <source>
        <dbReference type="Proteomes" id="UP000290909"/>
    </source>
</evidence>
<name>A0A449BJ83_9MOLU</name>
<evidence type="ECO:0000256" key="6">
    <source>
        <dbReference type="ARBA" id="ARBA00022842"/>
    </source>
</evidence>
<evidence type="ECO:0000256" key="9">
    <source>
        <dbReference type="ARBA" id="ARBA00023235"/>
    </source>
</evidence>
<dbReference type="SUPFAM" id="SSF51395">
    <property type="entry name" value="FMN-linked oxidoreductases"/>
    <property type="match status" value="1"/>
</dbReference>
<evidence type="ECO:0000313" key="13">
    <source>
        <dbReference type="EMBL" id="VEU82490.1"/>
    </source>
</evidence>
<dbReference type="GO" id="GO:0000287">
    <property type="term" value="F:magnesium ion binding"/>
    <property type="evidence" value="ECO:0007669"/>
    <property type="project" value="UniProtKB-UniRule"/>
</dbReference>
<evidence type="ECO:0000256" key="2">
    <source>
        <dbReference type="ARBA" id="ARBA00022490"/>
    </source>
</evidence>
<dbReference type="PANTHER" id="PTHR43665:SF1">
    <property type="entry name" value="ISOPENTENYL-DIPHOSPHATE DELTA-ISOMERASE"/>
    <property type="match status" value="1"/>
</dbReference>
<evidence type="ECO:0000256" key="1">
    <source>
        <dbReference type="ARBA" id="ARBA00001917"/>
    </source>
</evidence>
<dbReference type="AlphaFoldDB" id="A0A449BJ83"/>
<comment type="function">
    <text evidence="11">Involved in the biosynthesis of isoprenoids. Catalyzes the 1,3-allylic rearrangement of the homoallylic substrate isopentenyl (IPP) to its allylic isomer, dimethylallyl diphosphate (DMAPP).</text>
</comment>
<keyword evidence="2 11" id="KW-0963">Cytoplasm</keyword>
<comment type="cofactor">
    <cofactor evidence="11">
        <name>Mg(2+)</name>
        <dbReference type="ChEBI" id="CHEBI:18420"/>
    </cofactor>
</comment>
<keyword evidence="4 11" id="KW-0288">FMN</keyword>
<dbReference type="NCBIfam" id="TIGR02151">
    <property type="entry name" value="IPP_isom_2"/>
    <property type="match status" value="1"/>
</dbReference>
<keyword evidence="3 11" id="KW-0285">Flavoprotein</keyword>
<keyword evidence="6 11" id="KW-0460">Magnesium</keyword>
<keyword evidence="7 11" id="KW-0521">NADP</keyword>
<dbReference type="EC" id="5.3.3.2" evidence="11"/>
<comment type="catalytic activity">
    <reaction evidence="11">
        <text>isopentenyl diphosphate = dimethylallyl diphosphate</text>
        <dbReference type="Rhea" id="RHEA:23284"/>
        <dbReference type="ChEBI" id="CHEBI:57623"/>
        <dbReference type="ChEBI" id="CHEBI:128769"/>
        <dbReference type="EC" id="5.3.3.2"/>
    </reaction>
</comment>
<keyword evidence="8 11" id="KW-0414">Isoprene biosynthesis</keyword>
<protein>
    <recommendedName>
        <fullName evidence="11">Isopentenyl-diphosphate delta-isomerase</fullName>
        <shortName evidence="11">IPP isomerase</shortName>
        <ecNumber evidence="11">5.3.3.2</ecNumber>
    </recommendedName>
    <alternativeName>
        <fullName evidence="11">Isopentenyl diphosphate:dimethylallyl diphosphate isomerase</fullName>
    </alternativeName>
    <alternativeName>
        <fullName evidence="11">Isopentenyl pyrophosphate isomerase</fullName>
    </alternativeName>
    <alternativeName>
        <fullName evidence="11">Type 2 isopentenyl diphosphate isomerase</fullName>
        <shortName evidence="11">IDI-2</shortName>
    </alternativeName>
</protein>
<feature type="binding site" evidence="11">
    <location>
        <position position="90"/>
    </location>
    <ligand>
        <name>FMN</name>
        <dbReference type="ChEBI" id="CHEBI:58210"/>
    </ligand>
</feature>
<dbReference type="InterPro" id="IPR013785">
    <property type="entry name" value="Aldolase_TIM"/>
</dbReference>
<feature type="binding site" evidence="11">
    <location>
        <position position="148"/>
    </location>
    <ligand>
        <name>substrate</name>
    </ligand>
</feature>
<feature type="binding site" evidence="11">
    <location>
        <begin position="275"/>
        <end position="276"/>
    </location>
    <ligand>
        <name>FMN</name>
        <dbReference type="ChEBI" id="CHEBI:58210"/>
    </ligand>
</feature>
<keyword evidence="14" id="KW-1185">Reference proteome</keyword>